<dbReference type="Proteomes" id="UP000811899">
    <property type="component" value="Unassembled WGS sequence"/>
</dbReference>
<dbReference type="EMBL" id="JAHCVJ010000008">
    <property type="protein sequence ID" value="MBT0666058.1"/>
    <property type="molecule type" value="Genomic_DNA"/>
</dbReference>
<feature type="chain" id="PRO_5043980476" evidence="2">
    <location>
        <begin position="22"/>
        <end position="79"/>
    </location>
</feature>
<evidence type="ECO:0000313" key="3">
    <source>
        <dbReference type="EMBL" id="MBT0666058.1"/>
    </source>
</evidence>
<feature type="coiled-coil region" evidence="1">
    <location>
        <begin position="26"/>
        <end position="53"/>
    </location>
</feature>
<evidence type="ECO:0000313" key="4">
    <source>
        <dbReference type="Proteomes" id="UP000811899"/>
    </source>
</evidence>
<gene>
    <name evidence="3" type="ORF">KI809_17230</name>
</gene>
<dbReference type="RefSeq" id="WP_214172826.1">
    <property type="nucleotide sequence ID" value="NZ_JAHCVJ010000008.1"/>
</dbReference>
<dbReference type="AlphaFoldDB" id="A0AAW4L582"/>
<protein>
    <submittedName>
        <fullName evidence="3">Uncharacterized protein</fullName>
    </submittedName>
</protein>
<keyword evidence="1" id="KW-0175">Coiled coil</keyword>
<evidence type="ECO:0000256" key="2">
    <source>
        <dbReference type="SAM" id="SignalP"/>
    </source>
</evidence>
<proteinExistence type="predicted"/>
<reference evidence="3 4" key="1">
    <citation type="submission" date="2021-05" db="EMBL/GenBank/DDBJ databases">
        <title>The draft genome of Geobacter pelophilus DSM 12255.</title>
        <authorList>
            <person name="Xu Z."/>
            <person name="Masuda Y."/>
            <person name="Itoh H."/>
            <person name="Senoo K."/>
        </authorList>
    </citation>
    <scope>NUCLEOTIDE SEQUENCE [LARGE SCALE GENOMIC DNA]</scope>
    <source>
        <strain evidence="3 4">DSM 12255</strain>
    </source>
</reference>
<accession>A0AAW4L582</accession>
<keyword evidence="4" id="KW-1185">Reference proteome</keyword>
<keyword evidence="2" id="KW-0732">Signal</keyword>
<evidence type="ECO:0000256" key="1">
    <source>
        <dbReference type="SAM" id="Coils"/>
    </source>
</evidence>
<sequence>MKSALAATMTAVAFLASMASAETNFDQKKTAQLKRVEERIIHLQEERACIQAAGNQEALKACHEKFRNEVKTDKANRRK</sequence>
<name>A0AAW4L582_9BACT</name>
<comment type="caution">
    <text evidence="3">The sequence shown here is derived from an EMBL/GenBank/DDBJ whole genome shotgun (WGS) entry which is preliminary data.</text>
</comment>
<organism evidence="3 4">
    <name type="scientific">Geoanaerobacter pelophilus</name>
    <dbReference type="NCBI Taxonomy" id="60036"/>
    <lineage>
        <taxon>Bacteria</taxon>
        <taxon>Pseudomonadati</taxon>
        <taxon>Thermodesulfobacteriota</taxon>
        <taxon>Desulfuromonadia</taxon>
        <taxon>Geobacterales</taxon>
        <taxon>Geobacteraceae</taxon>
        <taxon>Geoanaerobacter</taxon>
    </lineage>
</organism>
<feature type="signal peptide" evidence="2">
    <location>
        <begin position="1"/>
        <end position="21"/>
    </location>
</feature>